<sequence length="119" mass="13117">MGSRSLSSISSLGWKNNSPTRSTIALEIFICKALLLLSKKASGLVFFWLSKNFFLLTIPGTPSKPRRVLVDELNSTAQAGMAPSTPLHSQSICASYTLPYWFPDQDGHKIDTGQYQHCP</sequence>
<dbReference type="EMBL" id="ABEU02000012">
    <property type="protein sequence ID" value="PNR43861.1"/>
    <property type="molecule type" value="Genomic_DNA"/>
</dbReference>
<dbReference type="AlphaFoldDB" id="A0A2K1JQQ4"/>
<dbReference type="InParanoid" id="A0A2K1JQQ4"/>
<keyword evidence="3" id="KW-1185">Reference proteome</keyword>
<name>A0A2K1JQQ4_PHYPA</name>
<dbReference type="Proteomes" id="UP000006727">
    <property type="component" value="Chromosome 12"/>
</dbReference>
<gene>
    <name evidence="1" type="ORF">PHYPA_016244</name>
</gene>
<dbReference type="Gramene" id="Pp3c12_13880V3.1">
    <property type="protein sequence ID" value="PAC:32975133.CDS.1"/>
    <property type="gene ID" value="Pp3c12_13880"/>
</dbReference>
<dbReference type="EnsemblPlants" id="Pp3c12_13880V3.1">
    <property type="protein sequence ID" value="PAC:32975133.CDS.1"/>
    <property type="gene ID" value="Pp3c12_13880"/>
</dbReference>
<reference evidence="2" key="3">
    <citation type="submission" date="2020-12" db="UniProtKB">
        <authorList>
            <consortium name="EnsemblPlants"/>
        </authorList>
    </citation>
    <scope>IDENTIFICATION</scope>
</reference>
<reference evidence="1 3" key="2">
    <citation type="journal article" date="2018" name="Plant J.">
        <title>The Physcomitrella patens chromosome-scale assembly reveals moss genome structure and evolution.</title>
        <authorList>
            <person name="Lang D."/>
            <person name="Ullrich K.K."/>
            <person name="Murat F."/>
            <person name="Fuchs J."/>
            <person name="Jenkins J."/>
            <person name="Haas F.B."/>
            <person name="Piednoel M."/>
            <person name="Gundlach H."/>
            <person name="Van Bel M."/>
            <person name="Meyberg R."/>
            <person name="Vives C."/>
            <person name="Morata J."/>
            <person name="Symeonidi A."/>
            <person name="Hiss M."/>
            <person name="Muchero W."/>
            <person name="Kamisugi Y."/>
            <person name="Saleh O."/>
            <person name="Blanc G."/>
            <person name="Decker E.L."/>
            <person name="van Gessel N."/>
            <person name="Grimwood J."/>
            <person name="Hayes R.D."/>
            <person name="Graham S.W."/>
            <person name="Gunter L.E."/>
            <person name="McDaniel S.F."/>
            <person name="Hoernstein S.N.W."/>
            <person name="Larsson A."/>
            <person name="Li F.W."/>
            <person name="Perroud P.F."/>
            <person name="Phillips J."/>
            <person name="Ranjan P."/>
            <person name="Rokshar D.S."/>
            <person name="Rothfels C.J."/>
            <person name="Schneider L."/>
            <person name="Shu S."/>
            <person name="Stevenson D.W."/>
            <person name="Thummler F."/>
            <person name="Tillich M."/>
            <person name="Villarreal Aguilar J.C."/>
            <person name="Widiez T."/>
            <person name="Wong G.K."/>
            <person name="Wymore A."/>
            <person name="Zhang Y."/>
            <person name="Zimmer A.D."/>
            <person name="Quatrano R.S."/>
            <person name="Mayer K.F.X."/>
            <person name="Goodstein D."/>
            <person name="Casacuberta J.M."/>
            <person name="Vandepoele K."/>
            <person name="Reski R."/>
            <person name="Cuming A.C."/>
            <person name="Tuskan G.A."/>
            <person name="Maumus F."/>
            <person name="Salse J."/>
            <person name="Schmutz J."/>
            <person name="Rensing S.A."/>
        </authorList>
    </citation>
    <scope>NUCLEOTIDE SEQUENCE [LARGE SCALE GENOMIC DNA]</scope>
    <source>
        <strain evidence="2 3">cv. Gransden 2004</strain>
    </source>
</reference>
<evidence type="ECO:0000313" key="1">
    <source>
        <dbReference type="EMBL" id="PNR43861.1"/>
    </source>
</evidence>
<proteinExistence type="predicted"/>
<evidence type="ECO:0000313" key="3">
    <source>
        <dbReference type="Proteomes" id="UP000006727"/>
    </source>
</evidence>
<reference evidence="1 3" key="1">
    <citation type="journal article" date="2008" name="Science">
        <title>The Physcomitrella genome reveals evolutionary insights into the conquest of land by plants.</title>
        <authorList>
            <person name="Rensing S."/>
            <person name="Lang D."/>
            <person name="Zimmer A."/>
            <person name="Terry A."/>
            <person name="Salamov A."/>
            <person name="Shapiro H."/>
            <person name="Nishiyama T."/>
            <person name="Perroud P.-F."/>
            <person name="Lindquist E."/>
            <person name="Kamisugi Y."/>
            <person name="Tanahashi T."/>
            <person name="Sakakibara K."/>
            <person name="Fujita T."/>
            <person name="Oishi K."/>
            <person name="Shin-I T."/>
            <person name="Kuroki Y."/>
            <person name="Toyoda A."/>
            <person name="Suzuki Y."/>
            <person name="Hashimoto A."/>
            <person name="Yamaguchi K."/>
            <person name="Sugano A."/>
            <person name="Kohara Y."/>
            <person name="Fujiyama A."/>
            <person name="Anterola A."/>
            <person name="Aoki S."/>
            <person name="Ashton N."/>
            <person name="Barbazuk W.B."/>
            <person name="Barker E."/>
            <person name="Bennetzen J."/>
            <person name="Bezanilla M."/>
            <person name="Blankenship R."/>
            <person name="Cho S.H."/>
            <person name="Dutcher S."/>
            <person name="Estelle M."/>
            <person name="Fawcett J.A."/>
            <person name="Gundlach H."/>
            <person name="Hanada K."/>
            <person name="Heyl A."/>
            <person name="Hicks K.A."/>
            <person name="Hugh J."/>
            <person name="Lohr M."/>
            <person name="Mayer K."/>
            <person name="Melkozernov A."/>
            <person name="Murata T."/>
            <person name="Nelson D."/>
            <person name="Pils B."/>
            <person name="Prigge M."/>
            <person name="Reiss B."/>
            <person name="Renner T."/>
            <person name="Rombauts S."/>
            <person name="Rushton P."/>
            <person name="Sanderfoot A."/>
            <person name="Schween G."/>
            <person name="Shiu S.-H."/>
            <person name="Stueber K."/>
            <person name="Theodoulou F.L."/>
            <person name="Tu H."/>
            <person name="Van de Peer Y."/>
            <person name="Verrier P.J."/>
            <person name="Waters E."/>
            <person name="Wood A."/>
            <person name="Yang L."/>
            <person name="Cove D."/>
            <person name="Cuming A."/>
            <person name="Hasebe M."/>
            <person name="Lucas S."/>
            <person name="Mishler D.B."/>
            <person name="Reski R."/>
            <person name="Grigoriev I."/>
            <person name="Quatrano R.S."/>
            <person name="Boore J.L."/>
        </authorList>
    </citation>
    <scope>NUCLEOTIDE SEQUENCE [LARGE SCALE GENOMIC DNA]</scope>
    <source>
        <strain evidence="2 3">cv. Gransden 2004</strain>
    </source>
</reference>
<organism evidence="1">
    <name type="scientific">Physcomitrium patens</name>
    <name type="common">Spreading-leaved earth moss</name>
    <name type="synonym">Physcomitrella patens</name>
    <dbReference type="NCBI Taxonomy" id="3218"/>
    <lineage>
        <taxon>Eukaryota</taxon>
        <taxon>Viridiplantae</taxon>
        <taxon>Streptophyta</taxon>
        <taxon>Embryophyta</taxon>
        <taxon>Bryophyta</taxon>
        <taxon>Bryophytina</taxon>
        <taxon>Bryopsida</taxon>
        <taxon>Funariidae</taxon>
        <taxon>Funariales</taxon>
        <taxon>Funariaceae</taxon>
        <taxon>Physcomitrium</taxon>
    </lineage>
</organism>
<evidence type="ECO:0000313" key="2">
    <source>
        <dbReference type="EnsemblPlants" id="PAC:32975133.CDS.1"/>
    </source>
</evidence>
<protein>
    <submittedName>
        <fullName evidence="1 2">Uncharacterized protein</fullName>
    </submittedName>
</protein>
<accession>A0A2K1JQQ4</accession>